<dbReference type="SUPFAM" id="SSF48726">
    <property type="entry name" value="Immunoglobulin"/>
    <property type="match status" value="1"/>
</dbReference>
<evidence type="ECO:0000313" key="3">
    <source>
        <dbReference type="EMBL" id="PQJ82411.1"/>
    </source>
</evidence>
<dbReference type="AlphaFoldDB" id="A0A2S7WYB0"/>
<dbReference type="Gene3D" id="4.10.1080.10">
    <property type="entry name" value="TSP type-3 repeat"/>
    <property type="match status" value="1"/>
</dbReference>
<protein>
    <recommendedName>
        <fullName evidence="2">Ig-like domain-containing protein</fullName>
    </recommendedName>
</protein>
<gene>
    <name evidence="3" type="ORF">BTO16_07390</name>
</gene>
<dbReference type="EMBL" id="MSCM01000001">
    <property type="protein sequence ID" value="PQJ82411.1"/>
    <property type="molecule type" value="Genomic_DNA"/>
</dbReference>
<dbReference type="GO" id="GO:0007155">
    <property type="term" value="P:cell adhesion"/>
    <property type="evidence" value="ECO:0007669"/>
    <property type="project" value="InterPro"/>
</dbReference>
<proteinExistence type="predicted"/>
<dbReference type="InterPro" id="IPR003367">
    <property type="entry name" value="Thrombospondin_3-like_rpt"/>
</dbReference>
<evidence type="ECO:0000256" key="1">
    <source>
        <dbReference type="ARBA" id="ARBA00022729"/>
    </source>
</evidence>
<dbReference type="SUPFAM" id="SSF103647">
    <property type="entry name" value="TSP type-3 repeat"/>
    <property type="match status" value="1"/>
</dbReference>
<keyword evidence="1" id="KW-0732">Signal</keyword>
<comment type="caution">
    <text evidence="3">The sequence shown here is derived from an EMBL/GenBank/DDBJ whole genome shotgun (WGS) entry which is preliminary data.</text>
</comment>
<accession>A0A2S7WYB0</accession>
<feature type="domain" description="Ig-like" evidence="2">
    <location>
        <begin position="683"/>
        <end position="786"/>
    </location>
</feature>
<evidence type="ECO:0000259" key="2">
    <source>
        <dbReference type="PROSITE" id="PS50835"/>
    </source>
</evidence>
<reference evidence="3 4" key="1">
    <citation type="submission" date="2016-12" db="EMBL/GenBank/DDBJ databases">
        <title>Trade-off between light-utilization and light-protection in marine flavobacteria.</title>
        <authorList>
            <person name="Kumagai Y."/>
            <person name="Yoshizawa S."/>
            <person name="Kogure K."/>
            <person name="Iwasaki W."/>
        </authorList>
    </citation>
    <scope>NUCLEOTIDE SEQUENCE [LARGE SCALE GENOMIC DNA]</scope>
    <source>
        <strain evidence="3 4">ATCC 43844</strain>
    </source>
</reference>
<dbReference type="Pfam" id="PF02412">
    <property type="entry name" value="TSP_3"/>
    <property type="match status" value="2"/>
</dbReference>
<dbReference type="Gene3D" id="2.60.40.10">
    <property type="entry name" value="Immunoglobulins"/>
    <property type="match status" value="1"/>
</dbReference>
<name>A0A2S7WYB0_9FLAO</name>
<keyword evidence="4" id="KW-1185">Reference proteome</keyword>
<dbReference type="GO" id="GO:0005509">
    <property type="term" value="F:calcium ion binding"/>
    <property type="evidence" value="ECO:0007669"/>
    <property type="project" value="InterPro"/>
</dbReference>
<dbReference type="Proteomes" id="UP000239068">
    <property type="component" value="Unassembled WGS sequence"/>
</dbReference>
<dbReference type="InterPro" id="IPR007110">
    <property type="entry name" value="Ig-like_dom"/>
</dbReference>
<dbReference type="RefSeq" id="WP_170064427.1">
    <property type="nucleotide sequence ID" value="NZ_MSCM01000001.1"/>
</dbReference>
<sequence>MNYINKKTLITLIFLVSLVQLSHGNIFSKNFESDHLISTSKTLSTGNFYDNYQTNWKNVKKYKTGYFWNRAKPTTIKTAASATSNSLDDKQSYISANGYSPKTKNKVSFSGDSNKSFTNSSSACSPETPLEITEGSGWGISRSTLNNSGVPSFCLNISKNAPSPNEVFNTTLDPNSDISFNNSNYTKAQIRELVQRTVAVITHPNYAPSNLPTGLMSNFYRSIQSTVWHWTNNTNINNNYSWTASNGNTYDADDLKGWVSNGTLIATDVFWLVPNNSNTQPEILLNQTSRPATIVTNVTICSNSTYKWSVNGVTYNGSAGNKSVTVQGNTTVNSQGVTCAANKTLNLTVTPQVTAVNSTTTTAIAENHTKTLVGSPSGGTWSVVSGGGTISGTTYTPADISINTNVTVKYTIPANGGCSATTSSVTFTVTPMVDPCDAVASGNLDTDKDGVSDICDLDDDNDGILDTDESCSPRYASFESDINDVNNKHNAEGAADGNYAEIYNNNQQLILDLGQVFPSGTQYQITWRKKSNASGTAVIDLSESTSPNSGFINHPTSPQTSTSGSFITTTVTANVNFRYIAFNKGNSSTTDYDLDAVGIICLPSDTDKDGIIDSLDTDSDNDGCPDAFEGAANLTTTATLNGGSNGGSSANLGTTVNSNGIPTAAATSTITGQNTTNAVKTAEQITVVTAPANTGAVTGTNATLTVSATASKTTTYSSGTPNYNSGSSSTNTLTYKWYKNSAPNTILATTSSLTLNNVTAANAGDYTVKIIGTNNKCGVTRTATLTICPAITNSTTTTSITEDQTKTLAGSPTGGTFSI</sequence>
<feature type="non-terminal residue" evidence="3">
    <location>
        <position position="819"/>
    </location>
</feature>
<dbReference type="PROSITE" id="PS50835">
    <property type="entry name" value="IG_LIKE"/>
    <property type="match status" value="1"/>
</dbReference>
<dbReference type="InterPro" id="IPR013783">
    <property type="entry name" value="Ig-like_fold"/>
</dbReference>
<dbReference type="InterPro" id="IPR036179">
    <property type="entry name" value="Ig-like_dom_sf"/>
</dbReference>
<evidence type="ECO:0000313" key="4">
    <source>
        <dbReference type="Proteomes" id="UP000239068"/>
    </source>
</evidence>
<dbReference type="InterPro" id="IPR028974">
    <property type="entry name" value="TSP_type-3_rpt"/>
</dbReference>
<organism evidence="3 4">
    <name type="scientific">Polaribacter glomeratus</name>
    <dbReference type="NCBI Taxonomy" id="102"/>
    <lineage>
        <taxon>Bacteria</taxon>
        <taxon>Pseudomonadati</taxon>
        <taxon>Bacteroidota</taxon>
        <taxon>Flavobacteriia</taxon>
        <taxon>Flavobacteriales</taxon>
        <taxon>Flavobacteriaceae</taxon>
    </lineage>
</organism>